<dbReference type="NCBIfam" id="TIGR00100">
    <property type="entry name" value="hypA"/>
    <property type="match status" value="1"/>
</dbReference>
<gene>
    <name evidence="1 2" type="primary">hypA</name>
    <name evidence="2" type="ORF">HLV38_03175</name>
</gene>
<dbReference type="InterPro" id="IPR000688">
    <property type="entry name" value="HypA/HybF"/>
</dbReference>
<dbReference type="GO" id="GO:0008270">
    <property type="term" value="F:zinc ion binding"/>
    <property type="evidence" value="ECO:0007669"/>
    <property type="project" value="UniProtKB-UniRule"/>
</dbReference>
<reference evidence="3" key="1">
    <citation type="submission" date="2020-05" db="EMBL/GenBank/DDBJ databases">
        <title>Novel species in genus Nocardioides.</title>
        <authorList>
            <person name="Zhang G."/>
        </authorList>
    </citation>
    <scope>NUCLEOTIDE SEQUENCE [LARGE SCALE GENOMIC DNA]</scope>
    <source>
        <strain evidence="3">zg-1050</strain>
    </source>
</reference>
<feature type="binding site" evidence="1">
    <location>
        <position position="2"/>
    </location>
    <ligand>
        <name>Ni(2+)</name>
        <dbReference type="ChEBI" id="CHEBI:49786"/>
    </ligand>
</feature>
<dbReference type="AlphaFoldDB" id="A0A6M8IWW7"/>
<dbReference type="KEGG" id="bwa:HLV38_03175"/>
<comment type="function">
    <text evidence="1">Involved in the maturation of [NiFe] hydrogenases. Required for nickel insertion into the metal center of the hydrogenase.</text>
</comment>
<comment type="similarity">
    <text evidence="1">Belongs to the HypA/HybF family.</text>
</comment>
<keyword evidence="1" id="KW-0862">Zinc</keyword>
<protein>
    <recommendedName>
        <fullName evidence="1">Hydrogenase maturation factor HypA</fullName>
    </recommendedName>
</protein>
<feature type="binding site" evidence="1">
    <location>
        <position position="76"/>
    </location>
    <ligand>
        <name>Zn(2+)</name>
        <dbReference type="ChEBI" id="CHEBI:29105"/>
    </ligand>
</feature>
<dbReference type="GO" id="GO:0016151">
    <property type="term" value="F:nickel cation binding"/>
    <property type="evidence" value="ECO:0007669"/>
    <property type="project" value="UniProtKB-UniRule"/>
</dbReference>
<keyword evidence="3" id="KW-1185">Reference proteome</keyword>
<dbReference type="GO" id="GO:0051604">
    <property type="term" value="P:protein maturation"/>
    <property type="evidence" value="ECO:0007669"/>
    <property type="project" value="InterPro"/>
</dbReference>
<accession>A0A6M8IWW7</accession>
<dbReference type="PANTHER" id="PTHR34535">
    <property type="entry name" value="HYDROGENASE MATURATION FACTOR HYPA"/>
    <property type="match status" value="1"/>
</dbReference>
<dbReference type="Pfam" id="PF01155">
    <property type="entry name" value="HypA"/>
    <property type="match status" value="1"/>
</dbReference>
<feature type="binding site" evidence="1">
    <location>
        <position position="73"/>
    </location>
    <ligand>
        <name>Zn(2+)</name>
        <dbReference type="ChEBI" id="CHEBI:29105"/>
    </ligand>
</feature>
<dbReference type="HAMAP" id="MF_00213">
    <property type="entry name" value="HypA_HybF"/>
    <property type="match status" value="1"/>
</dbReference>
<proteinExistence type="inferred from homology"/>
<feature type="binding site" evidence="1">
    <location>
        <position position="89"/>
    </location>
    <ligand>
        <name>Zn(2+)</name>
        <dbReference type="ChEBI" id="CHEBI:29105"/>
    </ligand>
</feature>
<dbReference type="Gene3D" id="3.30.2320.80">
    <property type="match status" value="1"/>
</dbReference>
<dbReference type="RefSeq" id="WP_172163308.1">
    <property type="nucleotide sequence ID" value="NZ_CP053716.1"/>
</dbReference>
<evidence type="ECO:0000313" key="2">
    <source>
        <dbReference type="EMBL" id="QKF07235.1"/>
    </source>
</evidence>
<dbReference type="Proteomes" id="UP000503297">
    <property type="component" value="Chromosome"/>
</dbReference>
<sequence>MHELGIMSGVLDAVTASAAQAGAERVTKVVLSIGEMTEAIDDALQFSFEVLSEGTLCAGAELQINRVMPRSLCLECGAEFQHDRFHRFCSECGSYSTDLIAGRELQVDSIEVDLPDDQAERP</sequence>
<name>A0A6M8IWW7_9ACTN</name>
<keyword evidence="1" id="KW-0533">Nickel</keyword>
<dbReference type="PANTHER" id="PTHR34535:SF3">
    <property type="entry name" value="HYDROGENASE MATURATION FACTOR HYPA"/>
    <property type="match status" value="1"/>
</dbReference>
<dbReference type="PIRSF" id="PIRSF004761">
    <property type="entry name" value="Hydrgn_mat_HypA"/>
    <property type="match status" value="1"/>
</dbReference>
<organism evidence="2 3">
    <name type="scientific">Berryella wangjianweii</name>
    <dbReference type="NCBI Taxonomy" id="2734634"/>
    <lineage>
        <taxon>Bacteria</taxon>
        <taxon>Bacillati</taxon>
        <taxon>Actinomycetota</taxon>
        <taxon>Coriobacteriia</taxon>
        <taxon>Eggerthellales</taxon>
        <taxon>Eggerthellaceae</taxon>
        <taxon>Berryella</taxon>
    </lineage>
</organism>
<keyword evidence="1" id="KW-0479">Metal-binding</keyword>
<evidence type="ECO:0000313" key="3">
    <source>
        <dbReference type="Proteomes" id="UP000503297"/>
    </source>
</evidence>
<feature type="binding site" evidence="1">
    <location>
        <position position="92"/>
    </location>
    <ligand>
        <name>Zn(2+)</name>
        <dbReference type="ChEBI" id="CHEBI:29105"/>
    </ligand>
</feature>
<dbReference type="EMBL" id="CP053716">
    <property type="protein sequence ID" value="QKF07235.1"/>
    <property type="molecule type" value="Genomic_DNA"/>
</dbReference>
<evidence type="ECO:0000256" key="1">
    <source>
        <dbReference type="HAMAP-Rule" id="MF_00213"/>
    </source>
</evidence>